<dbReference type="Pfam" id="PF03830">
    <property type="entry name" value="PTSIIB_sorb"/>
    <property type="match status" value="1"/>
</dbReference>
<dbReference type="PROSITE" id="PS51101">
    <property type="entry name" value="PTS_EIIB_TYPE_4"/>
    <property type="match status" value="1"/>
</dbReference>
<feature type="domain" description="PTS EIIB type-4" evidence="10">
    <location>
        <begin position="1"/>
        <end position="163"/>
    </location>
</feature>
<evidence type="ECO:0000256" key="6">
    <source>
        <dbReference type="ARBA" id="ARBA00022683"/>
    </source>
</evidence>
<proteinExistence type="predicted"/>
<evidence type="ECO:0000259" key="10">
    <source>
        <dbReference type="PROSITE" id="PS51101"/>
    </source>
</evidence>
<evidence type="ECO:0000256" key="5">
    <source>
        <dbReference type="ARBA" id="ARBA00022679"/>
    </source>
</evidence>
<keyword evidence="5" id="KW-0808">Transferase</keyword>
<sequence length="163" mass="18534">MDIQLIRIDDRLIHGQVAITWAKDNRISRIIVVSDEVAANPIQKTLLSQAAPPGIKAHVITLNKLIDIYMNPMLKDVKVMLLFTNPADVVTIYKNGINFQTVNIGGMKFTDGKQMVTHFVSVNQEDIDAFKYLDQQRIELEIRKVPSDRKQLLMDVLKKGSYI</sequence>
<keyword evidence="12" id="KW-1185">Reference proteome</keyword>
<evidence type="ECO:0000256" key="4">
    <source>
        <dbReference type="ARBA" id="ARBA00022597"/>
    </source>
</evidence>
<dbReference type="EMBL" id="CP019728">
    <property type="protein sequence ID" value="AQS53791.1"/>
    <property type="molecule type" value="Genomic_DNA"/>
</dbReference>
<dbReference type="AlphaFoldDB" id="A0A1S6IQG0"/>
<keyword evidence="7" id="KW-0418">Kinase</keyword>
<gene>
    <name evidence="11" type="primary">manX_3</name>
    <name evidence="11" type="ORF">BW727_101424</name>
</gene>
<dbReference type="Proteomes" id="UP000188993">
    <property type="component" value="Chromosome"/>
</dbReference>
<dbReference type="GO" id="GO:0009401">
    <property type="term" value="P:phosphoenolpyruvate-dependent sugar phosphotransferase system"/>
    <property type="evidence" value="ECO:0007669"/>
    <property type="project" value="UniProtKB-KW"/>
</dbReference>
<keyword evidence="6" id="KW-0598">Phosphotransferase system</keyword>
<name>A0A1S6IQG0_9LACT</name>
<evidence type="ECO:0000256" key="7">
    <source>
        <dbReference type="ARBA" id="ARBA00022777"/>
    </source>
</evidence>
<dbReference type="CDD" id="cd00001">
    <property type="entry name" value="PTS_IIB_man"/>
    <property type="match status" value="1"/>
</dbReference>
<accession>A0A1S6IQG0</accession>
<evidence type="ECO:0000256" key="9">
    <source>
        <dbReference type="PIRSR" id="PIRSR618455-2"/>
    </source>
</evidence>
<dbReference type="NCBIfam" id="TIGR00854">
    <property type="entry name" value="pts-sorbose"/>
    <property type="match status" value="1"/>
</dbReference>
<evidence type="ECO:0000256" key="2">
    <source>
        <dbReference type="ARBA" id="ARBA00022448"/>
    </source>
</evidence>
<dbReference type="Gene3D" id="3.40.35.10">
    <property type="entry name" value="Phosphotransferase system, sorbose subfamily IIB component"/>
    <property type="match status" value="1"/>
</dbReference>
<evidence type="ECO:0000256" key="1">
    <source>
        <dbReference type="ARBA" id="ARBA00004496"/>
    </source>
</evidence>
<keyword evidence="4" id="KW-0762">Sugar transport</keyword>
<dbReference type="InterPro" id="IPR036667">
    <property type="entry name" value="PTS_IIB_sorbose-sp_sf"/>
</dbReference>
<feature type="modified residue" description="Phosphohistidine; by EIIA" evidence="9">
    <location>
        <position position="14"/>
    </location>
</feature>
<dbReference type="STRING" id="708126.BW727_101424"/>
<dbReference type="SUPFAM" id="SSF52728">
    <property type="entry name" value="PTS IIb component"/>
    <property type="match status" value="1"/>
</dbReference>
<protein>
    <submittedName>
        <fullName evidence="11">PTS system mannose-specific EIIAB component</fullName>
    </submittedName>
</protein>
<keyword evidence="2" id="KW-0813">Transport</keyword>
<dbReference type="InterPro" id="IPR004720">
    <property type="entry name" value="PTS_IIB_sorbose-sp"/>
</dbReference>
<evidence type="ECO:0000313" key="11">
    <source>
        <dbReference type="EMBL" id="AQS53791.1"/>
    </source>
</evidence>
<comment type="subcellular location">
    <subcellularLocation>
        <location evidence="1">Cytoplasm</location>
    </subcellularLocation>
</comment>
<evidence type="ECO:0000256" key="3">
    <source>
        <dbReference type="ARBA" id="ARBA00022490"/>
    </source>
</evidence>
<feature type="active site" description="Pros-phosphohistidine intermediate; for EIIB activity" evidence="8">
    <location>
        <position position="14"/>
    </location>
</feature>
<dbReference type="GO" id="GO:0016301">
    <property type="term" value="F:kinase activity"/>
    <property type="evidence" value="ECO:0007669"/>
    <property type="project" value="UniProtKB-KW"/>
</dbReference>
<reference evidence="11 12" key="1">
    <citation type="journal article" date="2014" name="Int. J. Syst. Evol. Microbiol.">
        <title>Jeotgalibaca dankookensis gen. nov., sp. nov., a member of the family Carnobacteriaceae, isolated from seujeot (Korean traditional food).</title>
        <authorList>
            <person name="Lee D.G."/>
            <person name="Trujillo M.E."/>
            <person name="Kang H."/>
            <person name="Ahn T.Y."/>
        </authorList>
    </citation>
    <scope>NUCLEOTIDE SEQUENCE [LARGE SCALE GENOMIC DNA]</scope>
    <source>
        <strain evidence="11 12">EX-07</strain>
    </source>
</reference>
<dbReference type="RefSeq" id="WP_062470396.1">
    <property type="nucleotide sequence ID" value="NZ_BBYN01000019.1"/>
</dbReference>
<dbReference type="GO" id="GO:0005737">
    <property type="term" value="C:cytoplasm"/>
    <property type="evidence" value="ECO:0007669"/>
    <property type="project" value="UniProtKB-SubCell"/>
</dbReference>
<evidence type="ECO:0000313" key="12">
    <source>
        <dbReference type="Proteomes" id="UP000188993"/>
    </source>
</evidence>
<keyword evidence="3" id="KW-0963">Cytoplasm</keyword>
<evidence type="ECO:0000256" key="8">
    <source>
        <dbReference type="PIRSR" id="PIRSR618455-1"/>
    </source>
</evidence>
<dbReference type="GO" id="GO:0008982">
    <property type="term" value="F:protein-N(PI)-phosphohistidine-sugar phosphotransferase activity"/>
    <property type="evidence" value="ECO:0007669"/>
    <property type="project" value="InterPro"/>
</dbReference>
<organism evidence="11 12">
    <name type="scientific">Jeotgalibaca dankookensis</name>
    <dbReference type="NCBI Taxonomy" id="708126"/>
    <lineage>
        <taxon>Bacteria</taxon>
        <taxon>Bacillati</taxon>
        <taxon>Bacillota</taxon>
        <taxon>Bacilli</taxon>
        <taxon>Lactobacillales</taxon>
        <taxon>Carnobacteriaceae</taxon>
        <taxon>Jeotgalibaca</taxon>
    </lineage>
</organism>
<dbReference type="InterPro" id="IPR018455">
    <property type="entry name" value="PTS_IIB_sorbose-sp_subgr"/>
</dbReference>
<dbReference type="OrthoDB" id="9788818at2"/>
<dbReference type="KEGG" id="jda:BW727_101424"/>